<dbReference type="SUPFAM" id="SSF48264">
    <property type="entry name" value="Cytochrome P450"/>
    <property type="match status" value="1"/>
</dbReference>
<dbReference type="InterPro" id="IPR036396">
    <property type="entry name" value="Cyt_P450_sf"/>
</dbReference>
<evidence type="ECO:0000256" key="1">
    <source>
        <dbReference type="ARBA" id="ARBA00001971"/>
    </source>
</evidence>
<keyword evidence="4" id="KW-0479">Metal-binding</keyword>
<comment type="cofactor">
    <cofactor evidence="1">
        <name>heme</name>
        <dbReference type="ChEBI" id="CHEBI:30413"/>
    </cofactor>
</comment>
<proteinExistence type="inferred from homology"/>
<name>A0AAU7GAN6_9MICO</name>
<reference evidence="8" key="1">
    <citation type="submission" date="2024-05" db="EMBL/GenBank/DDBJ databases">
        <title>The Natural Products Discovery Center: Release of the First 8490 Sequenced Strains for Exploring Actinobacteria Biosynthetic Diversity.</title>
        <authorList>
            <person name="Kalkreuter E."/>
            <person name="Kautsar S.A."/>
            <person name="Yang D."/>
            <person name="Bader C.D."/>
            <person name="Teijaro C.N."/>
            <person name="Fluegel L."/>
            <person name="Davis C.M."/>
            <person name="Simpson J.R."/>
            <person name="Lauterbach L."/>
            <person name="Steele A.D."/>
            <person name="Gui C."/>
            <person name="Meng S."/>
            <person name="Li G."/>
            <person name="Viehrig K."/>
            <person name="Ye F."/>
            <person name="Su P."/>
            <person name="Kiefer A.F."/>
            <person name="Nichols A."/>
            <person name="Cepeda A.J."/>
            <person name="Yan W."/>
            <person name="Fan B."/>
            <person name="Jiang Y."/>
            <person name="Adhikari A."/>
            <person name="Zheng C.-J."/>
            <person name="Schuster L."/>
            <person name="Cowan T.M."/>
            <person name="Smanski M.J."/>
            <person name="Chevrette M.G."/>
            <person name="de Carvalho L.P.S."/>
            <person name="Shen B."/>
        </authorList>
    </citation>
    <scope>NUCLEOTIDE SEQUENCE</scope>
    <source>
        <strain evidence="8">NPDC080035</strain>
    </source>
</reference>
<gene>
    <name evidence="8" type="ORF">AAME72_16870</name>
</gene>
<evidence type="ECO:0000256" key="6">
    <source>
        <dbReference type="ARBA" id="ARBA00023004"/>
    </source>
</evidence>
<dbReference type="GO" id="GO:0016705">
    <property type="term" value="F:oxidoreductase activity, acting on paired donors, with incorporation or reduction of molecular oxygen"/>
    <property type="evidence" value="ECO:0007669"/>
    <property type="project" value="InterPro"/>
</dbReference>
<dbReference type="EMBL" id="CP157390">
    <property type="protein sequence ID" value="XBM47724.1"/>
    <property type="molecule type" value="Genomic_DNA"/>
</dbReference>
<evidence type="ECO:0000256" key="5">
    <source>
        <dbReference type="ARBA" id="ARBA00023002"/>
    </source>
</evidence>
<dbReference type="GO" id="GO:0004497">
    <property type="term" value="F:monooxygenase activity"/>
    <property type="evidence" value="ECO:0007669"/>
    <property type="project" value="UniProtKB-KW"/>
</dbReference>
<dbReference type="AlphaFoldDB" id="A0AAU7GAN6"/>
<evidence type="ECO:0000256" key="3">
    <source>
        <dbReference type="ARBA" id="ARBA00022617"/>
    </source>
</evidence>
<dbReference type="Gene3D" id="1.10.630.10">
    <property type="entry name" value="Cytochrome P450"/>
    <property type="match status" value="1"/>
</dbReference>
<dbReference type="GO" id="GO:0020037">
    <property type="term" value="F:heme binding"/>
    <property type="evidence" value="ECO:0007669"/>
    <property type="project" value="InterPro"/>
</dbReference>
<accession>A0AAU7GAN6</accession>
<evidence type="ECO:0000313" key="8">
    <source>
        <dbReference type="EMBL" id="XBM47724.1"/>
    </source>
</evidence>
<dbReference type="InterPro" id="IPR001128">
    <property type="entry name" value="Cyt_P450"/>
</dbReference>
<organism evidence="8">
    <name type="scientific">Leifsonia sp. NPDC080035</name>
    <dbReference type="NCBI Taxonomy" id="3143936"/>
    <lineage>
        <taxon>Bacteria</taxon>
        <taxon>Bacillati</taxon>
        <taxon>Actinomycetota</taxon>
        <taxon>Actinomycetes</taxon>
        <taxon>Micrococcales</taxon>
        <taxon>Microbacteriaceae</taxon>
        <taxon>Leifsonia</taxon>
    </lineage>
</organism>
<keyword evidence="6" id="KW-0408">Iron</keyword>
<dbReference type="GO" id="GO:0005506">
    <property type="term" value="F:iron ion binding"/>
    <property type="evidence" value="ECO:0007669"/>
    <property type="project" value="InterPro"/>
</dbReference>
<comment type="similarity">
    <text evidence="2">Belongs to the cytochrome P450 family.</text>
</comment>
<protein>
    <submittedName>
        <fullName evidence="8">Cytochrome P450</fullName>
    </submittedName>
</protein>
<keyword evidence="5" id="KW-0560">Oxidoreductase</keyword>
<dbReference type="PANTHER" id="PTHR24286">
    <property type="entry name" value="CYTOCHROME P450 26"/>
    <property type="match status" value="1"/>
</dbReference>
<dbReference type="GO" id="GO:0016125">
    <property type="term" value="P:sterol metabolic process"/>
    <property type="evidence" value="ECO:0007669"/>
    <property type="project" value="TreeGrafter"/>
</dbReference>
<sequence>MRDETLAFAREGYLFGTRRFQRAGADVAVTRLAGVPLTLLRGADAARFFYEGGRFHRSGAMPASVQHLLQDEGSVQSLEGQAHRTRKAVFLDLLTGGAESGLVERFGRELWMAARASAGGEVRLIDLFSVALLRAVCAWSGLPDAVAADLERSHALQRMIAGAGTIGPLNWEARLRRRRAERLLADTVARQRHAPFAPDGSALAVLAAHTEPDPLSLEVAAVELLNILRPVVAVAWFLTFAALALHRRPAWQDRLANGTDEEVRWFSNEVRRFYPFFPFVAGRASRELEWGGRTFPEGSRVALDLYATDHHPALWDEPGRFDPERFDGLVVEPNTLIPQGGGRYAEDHRCPGEPVTLELMDEGVRRLTRRIAYTVPEQDLRVSLRRFPALPRSGLIVGRLSFRD</sequence>
<keyword evidence="3" id="KW-0349">Heme</keyword>
<keyword evidence="7" id="KW-0503">Monooxygenase</keyword>
<dbReference type="PANTHER" id="PTHR24286:SF24">
    <property type="entry name" value="LANOSTEROL 14-ALPHA DEMETHYLASE"/>
    <property type="match status" value="1"/>
</dbReference>
<evidence type="ECO:0000256" key="2">
    <source>
        <dbReference type="ARBA" id="ARBA00010617"/>
    </source>
</evidence>
<dbReference type="CDD" id="cd11067">
    <property type="entry name" value="CYP152"/>
    <property type="match status" value="1"/>
</dbReference>
<dbReference type="RefSeq" id="WP_348787690.1">
    <property type="nucleotide sequence ID" value="NZ_CP157390.1"/>
</dbReference>
<evidence type="ECO:0000256" key="7">
    <source>
        <dbReference type="ARBA" id="ARBA00023033"/>
    </source>
</evidence>
<dbReference type="Pfam" id="PF00067">
    <property type="entry name" value="p450"/>
    <property type="match status" value="1"/>
</dbReference>
<evidence type="ECO:0000256" key="4">
    <source>
        <dbReference type="ARBA" id="ARBA00022723"/>
    </source>
</evidence>